<dbReference type="InterPro" id="IPR011048">
    <property type="entry name" value="Haem_d1_sf"/>
</dbReference>
<name>A0A317CCC5_9GAMM</name>
<evidence type="ECO:0000313" key="3">
    <source>
        <dbReference type="EMBL" id="PWQ93960.1"/>
    </source>
</evidence>
<evidence type="ECO:0000256" key="1">
    <source>
        <dbReference type="SAM" id="SignalP"/>
    </source>
</evidence>
<dbReference type="AlphaFoldDB" id="A0A317CCC5"/>
<dbReference type="InterPro" id="IPR015943">
    <property type="entry name" value="WD40/YVTN_repeat-like_dom_sf"/>
</dbReference>
<dbReference type="Pfam" id="PF13449">
    <property type="entry name" value="Phytase-like"/>
    <property type="match status" value="1"/>
</dbReference>
<comment type="caution">
    <text evidence="3">The sequence shown here is derived from an EMBL/GenBank/DDBJ whole genome shotgun (WGS) entry which is preliminary data.</text>
</comment>
<dbReference type="RefSeq" id="WP_109826466.1">
    <property type="nucleotide sequence ID" value="NZ_QGKL01000042.1"/>
</dbReference>
<dbReference type="SUPFAM" id="SSF51004">
    <property type="entry name" value="C-terminal (heme d1) domain of cytochrome cd1-nitrite reductase"/>
    <property type="match status" value="1"/>
</dbReference>
<reference evidence="3 4" key="1">
    <citation type="submission" date="2018-05" db="EMBL/GenBank/DDBJ databases">
        <title>Leucothrix arctica sp. nov., isolated from Arctic seawater.</title>
        <authorList>
            <person name="Choi A."/>
            <person name="Baek K."/>
        </authorList>
    </citation>
    <scope>NUCLEOTIDE SEQUENCE [LARGE SCALE GENOMIC DNA]</scope>
    <source>
        <strain evidence="3 4">IMCC9719</strain>
    </source>
</reference>
<accession>A0A317CCC5</accession>
<evidence type="ECO:0000313" key="4">
    <source>
        <dbReference type="Proteomes" id="UP000245506"/>
    </source>
</evidence>
<feature type="chain" id="PRO_5016325560" evidence="1">
    <location>
        <begin position="23"/>
        <end position="722"/>
    </location>
</feature>
<dbReference type="Gene3D" id="2.130.10.10">
    <property type="entry name" value="YVTN repeat-like/Quinoprotein amine dehydrogenase"/>
    <property type="match status" value="1"/>
</dbReference>
<keyword evidence="4" id="KW-1185">Reference proteome</keyword>
<keyword evidence="1" id="KW-0732">Signal</keyword>
<proteinExistence type="predicted"/>
<sequence length="722" mass="77700">MIRTLLSACSVAALIASAPAMAEMNFNRIASFATPTNMAAGEDTKRETSPEIIAVTADGMTLVYTDSPLESLGLIDLTDANSPKPLGNISLGGEPTSVALIGNNAFVGVNTSESYVKPSGMLKVIDITTKEELARCDIGGQPDSVAVAKDGTFVVVAIENERDEDLNDGEMPQMPAGNVVMFTVADDRINCGSKKVIDLTGLSEVAPTDPEPEFVSINGLGETVVTLQENNHIVILDKDGKVMKHFSAGSVDLVEVDLKRDGALTFDKTQKGRLREPDSVKWMDDEHFITANEGDYKGGSRSWTVFNKDGSVVYESNSTFEHALVQIGHYPEKRSGKKGGEPESAETGVFEGKTLAFIGSERGSAVAVYDMSNPAKPVLKQMLPSGIAPEGVVAIPSRNLLVTANEKDLVEDGGVRAHVMVYQYQDAPANYPQLTSAGADELIGWGAISGMVADAKQSGKVYAVNDSFYSMQPTIFEINATQKPALITNAILVTRDGLPAQKLDMEGITSDGKGGFWIASEGRSDREIPHALYNVNAKGEITAEVGLPTALMEVEKRFGFEGITKVGDTLWMAVQREWKDDPKHHVKLVAYNTKTEEWGAVHYPVAQSKQGWVGLSEITAHGDYAYIIERDNQLGDAAVTKRIYKVALADMKPAKLGGQLPVVKKALVRDLVPDLKSFNGYVQDKVEGLAVDVTGEMFVSTDNDGVDDSSGETFFWSVGKVK</sequence>
<dbReference type="PANTHER" id="PTHR46928">
    <property type="entry name" value="MESENCHYME-SPECIFIC CELL SURFACE GLYCOPROTEIN"/>
    <property type="match status" value="1"/>
</dbReference>
<organism evidence="3 4">
    <name type="scientific">Leucothrix arctica</name>
    <dbReference type="NCBI Taxonomy" id="1481894"/>
    <lineage>
        <taxon>Bacteria</taxon>
        <taxon>Pseudomonadati</taxon>
        <taxon>Pseudomonadota</taxon>
        <taxon>Gammaproteobacteria</taxon>
        <taxon>Thiotrichales</taxon>
        <taxon>Thiotrichaceae</taxon>
        <taxon>Leucothrix</taxon>
    </lineage>
</organism>
<feature type="domain" description="Phytase-like" evidence="2">
    <location>
        <begin position="444"/>
        <end position="704"/>
    </location>
</feature>
<evidence type="ECO:0000259" key="2">
    <source>
        <dbReference type="Pfam" id="PF13449"/>
    </source>
</evidence>
<dbReference type="Proteomes" id="UP000245506">
    <property type="component" value="Unassembled WGS sequence"/>
</dbReference>
<dbReference type="InterPro" id="IPR027372">
    <property type="entry name" value="Phytase-like_dom"/>
</dbReference>
<dbReference type="PANTHER" id="PTHR46928:SF1">
    <property type="entry name" value="MESENCHYME-SPECIFIC CELL SURFACE GLYCOPROTEIN"/>
    <property type="match status" value="1"/>
</dbReference>
<gene>
    <name evidence="3" type="ORF">DKT75_20400</name>
</gene>
<dbReference type="OrthoDB" id="9803927at2"/>
<dbReference type="InterPro" id="IPR052956">
    <property type="entry name" value="Mesenchyme-surface_protein"/>
</dbReference>
<protein>
    <submittedName>
        <fullName evidence="3">Alkaline phosphatase</fullName>
    </submittedName>
</protein>
<dbReference type="EMBL" id="QGKL01000042">
    <property type="protein sequence ID" value="PWQ93960.1"/>
    <property type="molecule type" value="Genomic_DNA"/>
</dbReference>
<feature type="signal peptide" evidence="1">
    <location>
        <begin position="1"/>
        <end position="22"/>
    </location>
</feature>